<keyword evidence="1" id="KW-0328">Glycosyltransferase</keyword>
<name>A0ACC6RA59_9GAMM</name>
<comment type="caution">
    <text evidence="1">The sequence shown here is derived from an EMBL/GenBank/DDBJ whole genome shotgun (WGS) entry which is preliminary data.</text>
</comment>
<gene>
    <name evidence="1" type="ORF">V6250_19315</name>
</gene>
<dbReference type="EC" id="2.4.-.-" evidence="1"/>
<keyword evidence="1" id="KW-0808">Transferase</keyword>
<dbReference type="EMBL" id="JBAKAX010000036">
    <property type="protein sequence ID" value="MEL0606326.1"/>
    <property type="molecule type" value="Genomic_DNA"/>
</dbReference>
<proteinExistence type="predicted"/>
<evidence type="ECO:0000313" key="1">
    <source>
        <dbReference type="EMBL" id="MEL0606326.1"/>
    </source>
</evidence>
<sequence length="247" mass="28477">MKNKIVIVSHGHCDLIMTNECLKNYDSSYELIIKDNLGSDKLHSYCKKNNFKYLGEPFNIGFGANNNLAFESFDSDEDDNFFILNPDVYIDQNSLDQVIQNLIIEPNRIYGVNLFKDLEMSEFDPSARKFPTLLTLISSLLLKRNPSIIDKSKLTAPTKVDWIAGSFLAMKARTFKALNGFDDNYFMYCEDTDLCYRAMKKGIDTFLLPSVKAVHLAQHNNRSILSKHFFWHLNSAFKFLIRKNLGR</sequence>
<keyword evidence="2" id="KW-1185">Reference proteome</keyword>
<dbReference type="Proteomes" id="UP001374952">
    <property type="component" value="Unassembled WGS sequence"/>
</dbReference>
<protein>
    <submittedName>
        <fullName evidence="1">Glycosyltransferase family 2 protein</fullName>
        <ecNumber evidence="1">2.4.-.-</ecNumber>
    </submittedName>
</protein>
<evidence type="ECO:0000313" key="2">
    <source>
        <dbReference type="Proteomes" id="UP001374952"/>
    </source>
</evidence>
<reference evidence="1" key="1">
    <citation type="submission" date="2024-02" db="EMBL/GenBank/DDBJ databases">
        <title>Bacteria isolated from the canopy kelp, Nereocystis luetkeana.</title>
        <authorList>
            <person name="Pfister C.A."/>
            <person name="Younker I.T."/>
            <person name="Light S.H."/>
        </authorList>
    </citation>
    <scope>NUCLEOTIDE SEQUENCE</scope>
    <source>
        <strain evidence="1">TN.2.01</strain>
    </source>
</reference>
<accession>A0ACC6RA59</accession>
<organism evidence="1 2">
    <name type="scientific">Pseudoalteromonas undina</name>
    <dbReference type="NCBI Taxonomy" id="43660"/>
    <lineage>
        <taxon>Bacteria</taxon>
        <taxon>Pseudomonadati</taxon>
        <taxon>Pseudomonadota</taxon>
        <taxon>Gammaproteobacteria</taxon>
        <taxon>Alteromonadales</taxon>
        <taxon>Pseudoalteromonadaceae</taxon>
        <taxon>Pseudoalteromonas</taxon>
    </lineage>
</organism>